<dbReference type="KEGG" id="saes:HBH39_19240"/>
<organism evidence="1 2">
    <name type="scientific">Shewanella aestuarii</name>
    <dbReference type="NCBI Taxonomy" id="1028752"/>
    <lineage>
        <taxon>Bacteria</taxon>
        <taxon>Pseudomonadati</taxon>
        <taxon>Pseudomonadota</taxon>
        <taxon>Gammaproteobacteria</taxon>
        <taxon>Alteromonadales</taxon>
        <taxon>Shewanellaceae</taxon>
        <taxon>Shewanella</taxon>
    </lineage>
</organism>
<dbReference type="AlphaFoldDB" id="A0A6G9QQ69"/>
<dbReference type="EMBL" id="CP050315">
    <property type="protein sequence ID" value="QIR16612.1"/>
    <property type="molecule type" value="Genomic_DNA"/>
</dbReference>
<protein>
    <submittedName>
        <fullName evidence="1">Uncharacterized protein</fullName>
    </submittedName>
</protein>
<geneLocation type="plasmid" evidence="1 2">
    <name>pPN3F2_2</name>
</geneLocation>
<name>A0A6G9QQ69_9GAMM</name>
<evidence type="ECO:0000313" key="2">
    <source>
        <dbReference type="Proteomes" id="UP000502608"/>
    </source>
</evidence>
<accession>A0A6G9QQ69</accession>
<dbReference type="RefSeq" id="WP_167680440.1">
    <property type="nucleotide sequence ID" value="NZ_CP050315.1"/>
</dbReference>
<proteinExistence type="predicted"/>
<evidence type="ECO:0000313" key="1">
    <source>
        <dbReference type="EMBL" id="QIR16612.1"/>
    </source>
</evidence>
<keyword evidence="2" id="KW-1185">Reference proteome</keyword>
<dbReference type="Proteomes" id="UP000502608">
    <property type="component" value="Plasmid pPN3F2_2"/>
</dbReference>
<sequence length="89" mass="10110">MRNAITQDNTLKVTLNFLRTLDIEDLDDMVVDMAYRKAMPLLNATEDLDEQERVISNIEYDASEINNSGKTAQVDYLVSNGFRAKCYAS</sequence>
<keyword evidence="1" id="KW-0614">Plasmid</keyword>
<gene>
    <name evidence="1" type="ORF">HBH39_19240</name>
</gene>
<reference evidence="1 2" key="1">
    <citation type="submission" date="2020-03" db="EMBL/GenBank/DDBJ databases">
        <title>Complete genome sequence of Shewanella sp.</title>
        <authorList>
            <person name="Kim Y.-S."/>
            <person name="Kim S.-J."/>
            <person name="Jung H.-K."/>
            <person name="Kim K.-H."/>
        </authorList>
    </citation>
    <scope>NUCLEOTIDE SEQUENCE [LARGE SCALE GENOMIC DNA]</scope>
    <source>
        <strain evidence="1 2">PN3F2</strain>
        <plasmid evidence="1 2">pPN3F2_2</plasmid>
    </source>
</reference>